<name>A0A8X6T5H6_TRICX</name>
<accession>A0A8X6T5H6</accession>
<evidence type="ECO:0000313" key="2">
    <source>
        <dbReference type="EMBL" id="GFY21927.1"/>
    </source>
</evidence>
<proteinExistence type="predicted"/>
<keyword evidence="3" id="KW-1185">Reference proteome</keyword>
<dbReference type="Proteomes" id="UP000887159">
    <property type="component" value="Unassembled WGS sequence"/>
</dbReference>
<sequence length="98" mass="11180">MSVDDPEVTKLFKRHKFFQEELYRCSKYEYGTLSPCTSLCCTVHETPPASQSKSVKDFPALPKINSNKRKESDDGFVSPSRRQTIIKSTLILNSTFTL</sequence>
<evidence type="ECO:0000256" key="1">
    <source>
        <dbReference type="SAM" id="MobiDB-lite"/>
    </source>
</evidence>
<feature type="region of interest" description="Disordered" evidence="1">
    <location>
        <begin position="47"/>
        <end position="80"/>
    </location>
</feature>
<dbReference type="AlphaFoldDB" id="A0A8X6T5H6"/>
<comment type="caution">
    <text evidence="2">The sequence shown here is derived from an EMBL/GenBank/DDBJ whole genome shotgun (WGS) entry which is preliminary data.</text>
</comment>
<dbReference type="EMBL" id="BMAU01021359">
    <property type="protein sequence ID" value="GFY21927.1"/>
    <property type="molecule type" value="Genomic_DNA"/>
</dbReference>
<gene>
    <name evidence="2" type="ORF">TNCV_3295711</name>
</gene>
<evidence type="ECO:0000313" key="3">
    <source>
        <dbReference type="Proteomes" id="UP000887159"/>
    </source>
</evidence>
<protein>
    <submittedName>
        <fullName evidence="2">Uncharacterized protein</fullName>
    </submittedName>
</protein>
<reference evidence="2" key="1">
    <citation type="submission" date="2020-08" db="EMBL/GenBank/DDBJ databases">
        <title>Multicomponent nature underlies the extraordinary mechanical properties of spider dragline silk.</title>
        <authorList>
            <person name="Kono N."/>
            <person name="Nakamura H."/>
            <person name="Mori M."/>
            <person name="Yoshida Y."/>
            <person name="Ohtoshi R."/>
            <person name="Malay A.D."/>
            <person name="Moran D.A.P."/>
            <person name="Tomita M."/>
            <person name="Numata K."/>
            <person name="Arakawa K."/>
        </authorList>
    </citation>
    <scope>NUCLEOTIDE SEQUENCE</scope>
</reference>
<organism evidence="2 3">
    <name type="scientific">Trichonephila clavipes</name>
    <name type="common">Golden silk orbweaver</name>
    <name type="synonym">Nephila clavipes</name>
    <dbReference type="NCBI Taxonomy" id="2585209"/>
    <lineage>
        <taxon>Eukaryota</taxon>
        <taxon>Metazoa</taxon>
        <taxon>Ecdysozoa</taxon>
        <taxon>Arthropoda</taxon>
        <taxon>Chelicerata</taxon>
        <taxon>Arachnida</taxon>
        <taxon>Araneae</taxon>
        <taxon>Araneomorphae</taxon>
        <taxon>Entelegynae</taxon>
        <taxon>Araneoidea</taxon>
        <taxon>Nephilidae</taxon>
        <taxon>Trichonephila</taxon>
    </lineage>
</organism>